<dbReference type="EC" id="3.5.4.9" evidence="9"/>
<evidence type="ECO:0000256" key="10">
    <source>
        <dbReference type="SAM" id="MobiDB-lite"/>
    </source>
</evidence>
<evidence type="ECO:0000256" key="6">
    <source>
        <dbReference type="ARBA" id="ARBA00023002"/>
    </source>
</evidence>
<keyword evidence="14" id="KW-1185">Reference proteome</keyword>
<feature type="binding site" evidence="9">
    <location>
        <position position="254"/>
    </location>
    <ligand>
        <name>NADP(+)</name>
        <dbReference type="ChEBI" id="CHEBI:58349"/>
    </ligand>
</feature>
<name>A0A7W8JSN9_9DEIO</name>
<dbReference type="SUPFAM" id="SSF51735">
    <property type="entry name" value="NAD(P)-binding Rossmann-fold domains"/>
    <property type="match status" value="1"/>
</dbReference>
<comment type="similarity">
    <text evidence="9">Belongs to the tetrahydrofolate dehydrogenase/cyclohydrolase family.</text>
</comment>
<feature type="region of interest" description="Disordered" evidence="10">
    <location>
        <begin position="1"/>
        <end position="33"/>
    </location>
</feature>
<dbReference type="CDD" id="cd01080">
    <property type="entry name" value="NAD_bind_m-THF_DH_Cyclohyd"/>
    <property type="match status" value="1"/>
</dbReference>
<dbReference type="GO" id="GO:0035999">
    <property type="term" value="P:tetrahydrofolate interconversion"/>
    <property type="evidence" value="ECO:0007669"/>
    <property type="project" value="UniProtKB-UniRule"/>
</dbReference>
<dbReference type="GO" id="GO:0006164">
    <property type="term" value="P:purine nucleotide biosynthetic process"/>
    <property type="evidence" value="ECO:0007669"/>
    <property type="project" value="UniProtKB-KW"/>
</dbReference>
<evidence type="ECO:0000256" key="4">
    <source>
        <dbReference type="ARBA" id="ARBA00022801"/>
    </source>
</evidence>
<comment type="caution">
    <text evidence="9">Lacks conserved residue(s) required for the propagation of feature annotation.</text>
</comment>
<comment type="subunit">
    <text evidence="9">Homodimer.</text>
</comment>
<keyword evidence="7 9" id="KW-0486">Methionine biosynthesis</keyword>
<keyword evidence="2 9" id="KW-0554">One-carbon metabolism</keyword>
<protein>
    <recommendedName>
        <fullName evidence="9">Bifunctional protein FolD</fullName>
    </recommendedName>
    <domain>
        <recommendedName>
            <fullName evidence="9">Methylenetetrahydrofolate dehydrogenase</fullName>
            <ecNumber evidence="9">1.5.1.5</ecNumber>
        </recommendedName>
    </domain>
    <domain>
        <recommendedName>
            <fullName evidence="9">Methenyltetrahydrofolate cyclohydrolase</fullName>
            <ecNumber evidence="9">3.5.4.9</ecNumber>
        </recommendedName>
    </domain>
</protein>
<dbReference type="EMBL" id="JACHFL010000001">
    <property type="protein sequence ID" value="MBB5361076.1"/>
    <property type="molecule type" value="Genomic_DNA"/>
</dbReference>
<accession>A0A7W8JSN9</accession>
<keyword evidence="3 9" id="KW-0658">Purine biosynthesis</keyword>
<dbReference type="PANTHER" id="PTHR48099">
    <property type="entry name" value="C-1-TETRAHYDROFOLATE SYNTHASE, CYTOPLASMIC-RELATED"/>
    <property type="match status" value="1"/>
</dbReference>
<comment type="caution">
    <text evidence="13">The sequence shown here is derived from an EMBL/GenBank/DDBJ whole genome shotgun (WGS) entry which is preliminary data.</text>
</comment>
<dbReference type="Proteomes" id="UP000552709">
    <property type="component" value="Unassembled WGS sequence"/>
</dbReference>
<keyword evidence="9" id="KW-0368">Histidine biosynthesis</keyword>
<dbReference type="PRINTS" id="PR00085">
    <property type="entry name" value="THFDHDRGNASE"/>
</dbReference>
<keyword evidence="6 9" id="KW-0560">Oxidoreductase</keyword>
<feature type="compositionally biased region" description="Basic and acidic residues" evidence="10">
    <location>
        <begin position="1"/>
        <end position="10"/>
    </location>
</feature>
<dbReference type="SUPFAM" id="SSF53223">
    <property type="entry name" value="Aminoacid dehydrogenase-like, N-terminal domain"/>
    <property type="match status" value="1"/>
</dbReference>
<evidence type="ECO:0000259" key="11">
    <source>
        <dbReference type="Pfam" id="PF00763"/>
    </source>
</evidence>
<feature type="binding site" evidence="9">
    <location>
        <begin position="188"/>
        <end position="190"/>
    </location>
    <ligand>
        <name>NADP(+)</name>
        <dbReference type="ChEBI" id="CHEBI:58349"/>
    </ligand>
</feature>
<dbReference type="RefSeq" id="WP_184127092.1">
    <property type="nucleotide sequence ID" value="NZ_JACHFL010000001.1"/>
</dbReference>
<dbReference type="GO" id="GO:0004477">
    <property type="term" value="F:methenyltetrahydrofolate cyclohydrolase activity"/>
    <property type="evidence" value="ECO:0007669"/>
    <property type="project" value="UniProtKB-UniRule"/>
</dbReference>
<evidence type="ECO:0000256" key="5">
    <source>
        <dbReference type="ARBA" id="ARBA00022857"/>
    </source>
</evidence>
<sequence length="307" mass="32242">MADREKRSKAEVGVPESPSTGHGPQASSLTGKPLADGVITGVREALKLWNFRPHLVSVLASEDEASRVYVDSKARRAGRLGVDFSVRELGAGASQQELEATLRELSGDAGVHGIVLELPLSAGLDADAALLHIAPRKDVEGLTPANLALIAAGREAEALLPPTPRSVRFLLRRVLGDDLRGLRVAVIGPGRTVGRPLTFMLNNRGVTVTLCNEHTHGLANVLAPLDAVVVAVGRAGLLKPEDVQPHHVVIDAGINVQGDGEMVGDAMPDLPVRAQTPVPGGVGPLTSALMYQNLVRAVKLQRGEAVE</sequence>
<dbReference type="PANTHER" id="PTHR48099:SF5">
    <property type="entry name" value="C-1-TETRAHYDROFOLATE SYNTHASE, CYTOPLASMIC"/>
    <property type="match status" value="1"/>
</dbReference>
<dbReference type="UniPathway" id="UPA00193"/>
<dbReference type="GO" id="GO:0005829">
    <property type="term" value="C:cytosol"/>
    <property type="evidence" value="ECO:0007669"/>
    <property type="project" value="TreeGrafter"/>
</dbReference>
<feature type="compositionally biased region" description="Polar residues" evidence="10">
    <location>
        <begin position="17"/>
        <end position="30"/>
    </location>
</feature>
<evidence type="ECO:0000256" key="3">
    <source>
        <dbReference type="ARBA" id="ARBA00022755"/>
    </source>
</evidence>
<comment type="catalytic activity">
    <reaction evidence="9">
        <text>(6R)-5,10-methylene-5,6,7,8-tetrahydrofolate + NADP(+) = (6R)-5,10-methenyltetrahydrofolate + NADPH</text>
        <dbReference type="Rhea" id="RHEA:22812"/>
        <dbReference type="ChEBI" id="CHEBI:15636"/>
        <dbReference type="ChEBI" id="CHEBI:57455"/>
        <dbReference type="ChEBI" id="CHEBI:57783"/>
        <dbReference type="ChEBI" id="CHEBI:58349"/>
        <dbReference type="EC" id="1.5.1.5"/>
    </reaction>
</comment>
<evidence type="ECO:0000256" key="9">
    <source>
        <dbReference type="HAMAP-Rule" id="MF_01576"/>
    </source>
</evidence>
<reference evidence="13 14" key="1">
    <citation type="submission" date="2020-08" db="EMBL/GenBank/DDBJ databases">
        <title>Genomic Encyclopedia of Type Strains, Phase IV (KMG-IV): sequencing the most valuable type-strain genomes for metagenomic binning, comparative biology and taxonomic classification.</title>
        <authorList>
            <person name="Goeker M."/>
        </authorList>
    </citation>
    <scope>NUCLEOTIDE SEQUENCE [LARGE SCALE GENOMIC DNA]</scope>
    <source>
        <strain evidence="13 14">DSM 27939</strain>
    </source>
</reference>
<keyword evidence="5 9" id="KW-0521">NADP</keyword>
<feature type="domain" description="Tetrahydrofolate dehydrogenase/cyclohydrolase catalytic" evidence="11">
    <location>
        <begin position="29"/>
        <end position="140"/>
    </location>
</feature>
<dbReference type="InterPro" id="IPR036291">
    <property type="entry name" value="NAD(P)-bd_dom_sf"/>
</dbReference>
<dbReference type="GO" id="GO:0009086">
    <property type="term" value="P:methionine biosynthetic process"/>
    <property type="evidence" value="ECO:0007669"/>
    <property type="project" value="UniProtKB-KW"/>
</dbReference>
<evidence type="ECO:0000256" key="1">
    <source>
        <dbReference type="ARBA" id="ARBA00004777"/>
    </source>
</evidence>
<comment type="pathway">
    <text evidence="1 9">One-carbon metabolism; tetrahydrofolate interconversion.</text>
</comment>
<comment type="catalytic activity">
    <reaction evidence="9">
        <text>(6R)-5,10-methenyltetrahydrofolate + H2O = (6R)-10-formyltetrahydrofolate + H(+)</text>
        <dbReference type="Rhea" id="RHEA:23700"/>
        <dbReference type="ChEBI" id="CHEBI:15377"/>
        <dbReference type="ChEBI" id="CHEBI:15378"/>
        <dbReference type="ChEBI" id="CHEBI:57455"/>
        <dbReference type="ChEBI" id="CHEBI:195366"/>
        <dbReference type="EC" id="3.5.4.9"/>
    </reaction>
</comment>
<evidence type="ECO:0000256" key="2">
    <source>
        <dbReference type="ARBA" id="ARBA00022563"/>
    </source>
</evidence>
<dbReference type="InterPro" id="IPR046346">
    <property type="entry name" value="Aminoacid_DH-like_N_sf"/>
</dbReference>
<dbReference type="Pfam" id="PF02882">
    <property type="entry name" value="THF_DHG_CYH_C"/>
    <property type="match status" value="1"/>
</dbReference>
<evidence type="ECO:0000259" key="12">
    <source>
        <dbReference type="Pfam" id="PF02882"/>
    </source>
</evidence>
<dbReference type="InterPro" id="IPR020631">
    <property type="entry name" value="THF_DH/CycHdrlase_NAD-bd_dom"/>
</dbReference>
<evidence type="ECO:0000313" key="13">
    <source>
        <dbReference type="EMBL" id="MBB5361076.1"/>
    </source>
</evidence>
<dbReference type="InterPro" id="IPR020630">
    <property type="entry name" value="THF_DH/CycHdrlase_cat_dom"/>
</dbReference>
<dbReference type="GO" id="GO:0004488">
    <property type="term" value="F:methylenetetrahydrofolate dehydrogenase (NADP+) activity"/>
    <property type="evidence" value="ECO:0007669"/>
    <property type="project" value="UniProtKB-UniRule"/>
</dbReference>
<comment type="function">
    <text evidence="9">Catalyzes the oxidation of 5,10-methylenetetrahydrofolate to 5,10-methenyltetrahydrofolate and then the hydrolysis of 5,10-methenyltetrahydrofolate to 10-formyltetrahydrofolate.</text>
</comment>
<evidence type="ECO:0000256" key="8">
    <source>
        <dbReference type="ARBA" id="ARBA00023268"/>
    </source>
</evidence>
<dbReference type="Pfam" id="PF00763">
    <property type="entry name" value="THF_DHG_CYH"/>
    <property type="match status" value="1"/>
</dbReference>
<dbReference type="GO" id="GO:0000105">
    <property type="term" value="P:L-histidine biosynthetic process"/>
    <property type="evidence" value="ECO:0007669"/>
    <property type="project" value="UniProtKB-KW"/>
</dbReference>
<keyword evidence="9" id="KW-0028">Amino-acid biosynthesis</keyword>
<dbReference type="InterPro" id="IPR000672">
    <property type="entry name" value="THF_DH/CycHdrlase"/>
</dbReference>
<dbReference type="HAMAP" id="MF_01576">
    <property type="entry name" value="THF_DHG_CYH"/>
    <property type="match status" value="1"/>
</dbReference>
<keyword evidence="4 9" id="KW-0378">Hydrolase</keyword>
<dbReference type="Gene3D" id="3.40.50.10860">
    <property type="entry name" value="Leucine Dehydrogenase, chain A, domain 1"/>
    <property type="match status" value="1"/>
</dbReference>
<dbReference type="AlphaFoldDB" id="A0A7W8JSN9"/>
<dbReference type="Gene3D" id="3.40.50.720">
    <property type="entry name" value="NAD(P)-binding Rossmann-like Domain"/>
    <property type="match status" value="1"/>
</dbReference>
<keyword evidence="8 9" id="KW-0511">Multifunctional enzyme</keyword>
<gene>
    <name evidence="9" type="primary">folD</name>
    <name evidence="13" type="ORF">HNQ08_000147</name>
</gene>
<evidence type="ECO:0000313" key="14">
    <source>
        <dbReference type="Proteomes" id="UP000552709"/>
    </source>
</evidence>
<dbReference type="EC" id="1.5.1.5" evidence="9"/>
<proteinExistence type="inferred from homology"/>
<evidence type="ECO:0000256" key="7">
    <source>
        <dbReference type="ARBA" id="ARBA00023167"/>
    </source>
</evidence>
<organism evidence="13 14">
    <name type="scientific">Deinococcus humi</name>
    <dbReference type="NCBI Taxonomy" id="662880"/>
    <lineage>
        <taxon>Bacteria</taxon>
        <taxon>Thermotogati</taxon>
        <taxon>Deinococcota</taxon>
        <taxon>Deinococci</taxon>
        <taxon>Deinococcales</taxon>
        <taxon>Deinococcaceae</taxon>
        <taxon>Deinococcus</taxon>
    </lineage>
</organism>
<feature type="domain" description="Tetrahydrofolate dehydrogenase/cyclohydrolase NAD(P)-binding" evidence="12">
    <location>
        <begin position="161"/>
        <end position="301"/>
    </location>
</feature>